<feature type="domain" description="FAD dependent oxidoreductase" evidence="8">
    <location>
        <begin position="34"/>
        <end position="394"/>
    </location>
</feature>
<keyword evidence="11" id="KW-1185">Reference proteome</keyword>
<evidence type="ECO:0000256" key="4">
    <source>
        <dbReference type="ARBA" id="ARBA00022798"/>
    </source>
</evidence>
<dbReference type="InterPro" id="IPR036188">
    <property type="entry name" value="FAD/NAD-bd_sf"/>
</dbReference>
<comment type="caution">
    <text evidence="10">The sequence shown here is derived from an EMBL/GenBank/DDBJ whole genome shotgun (WGS) entry which is preliminary data.</text>
</comment>
<accession>A0A318RSE9</accession>
<keyword evidence="4" id="KW-0319">Glycerol metabolism</keyword>
<dbReference type="GO" id="GO:0046168">
    <property type="term" value="P:glycerol-3-phosphate catabolic process"/>
    <property type="evidence" value="ECO:0007669"/>
    <property type="project" value="TreeGrafter"/>
</dbReference>
<evidence type="ECO:0000313" key="10">
    <source>
        <dbReference type="EMBL" id="PYE18713.1"/>
    </source>
</evidence>
<keyword evidence="3 7" id="KW-0285">Flavoprotein</keyword>
<organism evidence="10 11">
    <name type="scientific">Williamsia limnetica</name>
    <dbReference type="NCBI Taxonomy" id="882452"/>
    <lineage>
        <taxon>Bacteria</taxon>
        <taxon>Bacillati</taxon>
        <taxon>Actinomycetota</taxon>
        <taxon>Actinomycetes</taxon>
        <taxon>Mycobacteriales</taxon>
        <taxon>Nocardiaceae</taxon>
        <taxon>Williamsia</taxon>
    </lineage>
</organism>
<evidence type="ECO:0000259" key="8">
    <source>
        <dbReference type="Pfam" id="PF01266"/>
    </source>
</evidence>
<dbReference type="InterPro" id="IPR000447">
    <property type="entry name" value="G3P_DH_FAD-dep"/>
</dbReference>
<comment type="cofactor">
    <cofactor evidence="1 7">
        <name>FAD</name>
        <dbReference type="ChEBI" id="CHEBI:57692"/>
    </cofactor>
</comment>
<dbReference type="Gene3D" id="3.50.50.60">
    <property type="entry name" value="FAD/NAD(P)-binding domain"/>
    <property type="match status" value="1"/>
</dbReference>
<evidence type="ECO:0000256" key="3">
    <source>
        <dbReference type="ARBA" id="ARBA00022630"/>
    </source>
</evidence>
<dbReference type="PROSITE" id="PS00977">
    <property type="entry name" value="FAD_G3PDH_1"/>
    <property type="match status" value="1"/>
</dbReference>
<dbReference type="PROSITE" id="PS00978">
    <property type="entry name" value="FAD_G3PDH_2"/>
    <property type="match status" value="1"/>
</dbReference>
<dbReference type="GO" id="GO:0006071">
    <property type="term" value="P:glycerol metabolic process"/>
    <property type="evidence" value="ECO:0007669"/>
    <property type="project" value="UniProtKB-KW"/>
</dbReference>
<gene>
    <name evidence="10" type="ORF">DFR67_104295</name>
</gene>
<keyword evidence="6 7" id="KW-0560">Oxidoreductase</keyword>
<dbReference type="SUPFAM" id="SSF51905">
    <property type="entry name" value="FAD/NAD(P)-binding domain"/>
    <property type="match status" value="1"/>
</dbReference>
<dbReference type="Gene3D" id="3.30.9.10">
    <property type="entry name" value="D-Amino Acid Oxidase, subunit A, domain 2"/>
    <property type="match status" value="1"/>
</dbReference>
<dbReference type="Proteomes" id="UP000247591">
    <property type="component" value="Unassembled WGS sequence"/>
</dbReference>
<dbReference type="InterPro" id="IPR006076">
    <property type="entry name" value="FAD-dep_OxRdtase"/>
</dbReference>
<dbReference type="Gene3D" id="1.10.8.870">
    <property type="entry name" value="Alpha-glycerophosphate oxidase, cap domain"/>
    <property type="match status" value="1"/>
</dbReference>
<evidence type="ECO:0000259" key="9">
    <source>
        <dbReference type="Pfam" id="PF16901"/>
    </source>
</evidence>
<dbReference type="GO" id="GO:0004368">
    <property type="term" value="F:glycerol-3-phosphate dehydrogenase (quinone) activity"/>
    <property type="evidence" value="ECO:0007669"/>
    <property type="project" value="UniProtKB-EC"/>
</dbReference>
<sequence length="522" mass="54118">MNGHPDDNIPAGALNASRRSRELAELATRTEPLDLLVVGGGITGVGVALDAASRGLSVALVEAQDLAFGTSRWSSKLVHGGLRYLASGNVGIAHESAVERHRIMTDIAPHLVRSMTQVLPVFDDSPVLGRLATRAGMFAGDILRHNAKTSAQLLPRSRKVSGEQAAELVPGLRRDGLRSAVLAADGQLVDDARLVVAVARTAAAHGAVILTYTRATEVTGDGATLTDVRTGRRFAVAARSVINAAGVWAGEVDHSIRLRPSRGTHLVVPAESLGNPAGALTVPVGDSISRFVFALPQQLGRVFIGLTDEDAPGPIPDEPQPTEAEIDMLLETINKALARPLDRSDIVGVFSGLRPLVDQVGAGVEMSTSDLSRKHLVAFTGGMITVVGGKLTTYRQMAEQAVDAAVTRSGVPAGPCITATLPLIGATGAATDSALPASLVARFGGESEHVLAVATTDRPTALIAPGIDVTRAEIEFAITHEGACTISDILARRTRIGLVSGDADRATGAVAEIFEGAAETSA</sequence>
<dbReference type="InterPro" id="IPR038299">
    <property type="entry name" value="DAO_C_sf"/>
</dbReference>
<name>A0A318RSE9_WILLI</name>
<dbReference type="RefSeq" id="WP_245937826.1">
    <property type="nucleotide sequence ID" value="NZ_QJSP01000004.1"/>
</dbReference>
<evidence type="ECO:0000256" key="7">
    <source>
        <dbReference type="RuleBase" id="RU361217"/>
    </source>
</evidence>
<dbReference type="PANTHER" id="PTHR11985">
    <property type="entry name" value="GLYCEROL-3-PHOSPHATE DEHYDROGENASE"/>
    <property type="match status" value="1"/>
</dbReference>
<dbReference type="PANTHER" id="PTHR11985:SF35">
    <property type="entry name" value="ANAEROBIC GLYCEROL-3-PHOSPHATE DEHYDROGENASE SUBUNIT A"/>
    <property type="match status" value="1"/>
</dbReference>
<evidence type="ECO:0000256" key="6">
    <source>
        <dbReference type="ARBA" id="ARBA00023002"/>
    </source>
</evidence>
<dbReference type="AlphaFoldDB" id="A0A318RSE9"/>
<proteinExistence type="inferred from homology"/>
<keyword evidence="5" id="KW-0274">FAD</keyword>
<protein>
    <recommendedName>
        <fullName evidence="7">Glycerol-3-phosphate dehydrogenase</fullName>
        <ecNumber evidence="7">1.1.5.3</ecNumber>
    </recommendedName>
</protein>
<dbReference type="EMBL" id="QJSP01000004">
    <property type="protein sequence ID" value="PYE18713.1"/>
    <property type="molecule type" value="Genomic_DNA"/>
</dbReference>
<dbReference type="EC" id="1.1.5.3" evidence="7"/>
<feature type="domain" description="Alpha-glycerophosphate oxidase C-terminal" evidence="9">
    <location>
        <begin position="416"/>
        <end position="514"/>
    </location>
</feature>
<dbReference type="InterPro" id="IPR031656">
    <property type="entry name" value="DAO_C"/>
</dbReference>
<evidence type="ECO:0000256" key="1">
    <source>
        <dbReference type="ARBA" id="ARBA00001974"/>
    </source>
</evidence>
<evidence type="ECO:0000256" key="2">
    <source>
        <dbReference type="ARBA" id="ARBA00007330"/>
    </source>
</evidence>
<dbReference type="Pfam" id="PF16901">
    <property type="entry name" value="DAO_C"/>
    <property type="match status" value="1"/>
</dbReference>
<evidence type="ECO:0000313" key="11">
    <source>
        <dbReference type="Proteomes" id="UP000247591"/>
    </source>
</evidence>
<evidence type="ECO:0000256" key="5">
    <source>
        <dbReference type="ARBA" id="ARBA00022827"/>
    </source>
</evidence>
<reference evidence="10 11" key="1">
    <citation type="submission" date="2018-06" db="EMBL/GenBank/DDBJ databases">
        <title>Genomic Encyclopedia of Type Strains, Phase IV (KMG-IV): sequencing the most valuable type-strain genomes for metagenomic binning, comparative biology and taxonomic classification.</title>
        <authorList>
            <person name="Goeker M."/>
        </authorList>
    </citation>
    <scope>NUCLEOTIDE SEQUENCE [LARGE SCALE GENOMIC DNA]</scope>
    <source>
        <strain evidence="10 11">DSM 45521</strain>
    </source>
</reference>
<dbReference type="GO" id="GO:0009331">
    <property type="term" value="C:glycerol-3-phosphate dehydrogenase (FAD) complex"/>
    <property type="evidence" value="ECO:0007669"/>
    <property type="project" value="UniProtKB-UniRule"/>
</dbReference>
<dbReference type="Pfam" id="PF01266">
    <property type="entry name" value="DAO"/>
    <property type="match status" value="1"/>
</dbReference>
<comment type="catalytic activity">
    <reaction evidence="7">
        <text>a quinone + sn-glycerol 3-phosphate = dihydroxyacetone phosphate + a quinol</text>
        <dbReference type="Rhea" id="RHEA:18977"/>
        <dbReference type="ChEBI" id="CHEBI:24646"/>
        <dbReference type="ChEBI" id="CHEBI:57597"/>
        <dbReference type="ChEBI" id="CHEBI:57642"/>
        <dbReference type="ChEBI" id="CHEBI:132124"/>
        <dbReference type="EC" id="1.1.5.3"/>
    </reaction>
</comment>
<dbReference type="PRINTS" id="PR01001">
    <property type="entry name" value="FADG3PDH"/>
</dbReference>
<comment type="similarity">
    <text evidence="2 7">Belongs to the FAD-dependent glycerol-3-phosphate dehydrogenase family.</text>
</comment>